<keyword evidence="2" id="KW-0576">Peroxisome</keyword>
<protein>
    <submittedName>
        <fullName evidence="4">Uncharacterized protein</fullName>
    </submittedName>
</protein>
<dbReference type="FunCoup" id="B3RI22">
    <property type="interactions" value="182"/>
</dbReference>
<gene>
    <name evidence="4" type="ORF">TRIADDRAFT_6126</name>
</gene>
<dbReference type="InterPro" id="IPR008733">
    <property type="entry name" value="PEX11"/>
</dbReference>
<dbReference type="HOGENOM" id="CLU_128939_0_0_1"/>
<dbReference type="InterPro" id="IPR026510">
    <property type="entry name" value="PEX11C_met"/>
</dbReference>
<organism evidence="4 5">
    <name type="scientific">Trichoplax adhaerens</name>
    <name type="common">Trichoplax reptans</name>
    <dbReference type="NCBI Taxonomy" id="10228"/>
    <lineage>
        <taxon>Eukaryota</taxon>
        <taxon>Metazoa</taxon>
        <taxon>Placozoa</taxon>
        <taxon>Uniplacotomia</taxon>
        <taxon>Trichoplacea</taxon>
        <taxon>Trichoplacidae</taxon>
        <taxon>Trichoplax</taxon>
    </lineage>
</organism>
<dbReference type="STRING" id="10228.B3RI22"/>
<dbReference type="PhylomeDB" id="B3RI22"/>
<dbReference type="KEGG" id="tad:TRIADDRAFT_6126"/>
<reference evidence="4 5" key="1">
    <citation type="journal article" date="2008" name="Nature">
        <title>The Trichoplax genome and the nature of placozoans.</title>
        <authorList>
            <person name="Srivastava M."/>
            <person name="Begovic E."/>
            <person name="Chapman J."/>
            <person name="Putnam N.H."/>
            <person name="Hellsten U."/>
            <person name="Kawashima T."/>
            <person name="Kuo A."/>
            <person name="Mitros T."/>
            <person name="Salamov A."/>
            <person name="Carpenter M.L."/>
            <person name="Signorovitch A.Y."/>
            <person name="Moreno M.A."/>
            <person name="Kamm K."/>
            <person name="Grimwood J."/>
            <person name="Schmutz J."/>
            <person name="Shapiro H."/>
            <person name="Grigoriev I.V."/>
            <person name="Buss L.W."/>
            <person name="Schierwater B."/>
            <person name="Dellaporta S.L."/>
            <person name="Rokhsar D.S."/>
        </authorList>
    </citation>
    <scope>NUCLEOTIDE SEQUENCE [LARGE SCALE GENOMIC DNA]</scope>
    <source>
        <strain evidence="4 5">Grell-BS-1999</strain>
    </source>
</reference>
<dbReference type="OrthoDB" id="10005898at2759"/>
<dbReference type="CTD" id="6749377"/>
<comment type="subcellular location">
    <subcellularLocation>
        <location evidence="3">Peroxisome membrane</location>
    </subcellularLocation>
</comment>
<name>B3RI22_TRIAD</name>
<accession>B3RI22</accession>
<dbReference type="PANTHER" id="PTHR20990">
    <property type="entry name" value="PEROXISOMAL BIOGENESIS FACTOR 11"/>
    <property type="match status" value="1"/>
</dbReference>
<dbReference type="OMA" id="ESAYWWA"/>
<dbReference type="Proteomes" id="UP000009022">
    <property type="component" value="Unassembled WGS sequence"/>
</dbReference>
<dbReference type="GO" id="GO:0016559">
    <property type="term" value="P:peroxisome fission"/>
    <property type="evidence" value="ECO:0007669"/>
    <property type="project" value="InterPro"/>
</dbReference>
<feature type="non-terminal residue" evidence="4">
    <location>
        <position position="139"/>
    </location>
</feature>
<dbReference type="eggNOG" id="KOG4186">
    <property type="taxonomic scope" value="Eukaryota"/>
</dbReference>
<dbReference type="PANTHER" id="PTHR20990:SF1">
    <property type="entry name" value="PEROXISOMAL MEMBRANE PROTEIN 11C"/>
    <property type="match status" value="1"/>
</dbReference>
<dbReference type="Pfam" id="PF05648">
    <property type="entry name" value="PEX11"/>
    <property type="match status" value="1"/>
</dbReference>
<dbReference type="EMBL" id="DS985241">
    <property type="protein sequence ID" value="EDV29691.1"/>
    <property type="molecule type" value="Genomic_DNA"/>
</dbReference>
<evidence type="ECO:0000256" key="3">
    <source>
        <dbReference type="ARBA" id="ARBA00046271"/>
    </source>
</evidence>
<dbReference type="GeneID" id="6749377"/>
<keyword evidence="5" id="KW-1185">Reference proteome</keyword>
<evidence type="ECO:0000256" key="1">
    <source>
        <dbReference type="ARBA" id="ARBA00023136"/>
    </source>
</evidence>
<keyword evidence="1" id="KW-0472">Membrane</keyword>
<dbReference type="InParanoid" id="B3RI22"/>
<feature type="non-terminal residue" evidence="4">
    <location>
        <position position="1"/>
    </location>
</feature>
<evidence type="ECO:0000313" key="5">
    <source>
        <dbReference type="Proteomes" id="UP000009022"/>
    </source>
</evidence>
<proteinExistence type="predicted"/>
<dbReference type="GO" id="GO:0005778">
    <property type="term" value="C:peroxisomal membrane"/>
    <property type="evidence" value="ECO:0007669"/>
    <property type="project" value="UniProtKB-SubCell"/>
</dbReference>
<dbReference type="RefSeq" id="XP_002108893.1">
    <property type="nucleotide sequence ID" value="XM_002108857.1"/>
</dbReference>
<sequence length="139" mass="16268">RKMDKINSMLLSYYSRDYIIRTCQYGSKLIAALLHNKDFQNRFLTFSAALSNSRAIYRLFDDVIILKFTIRFLQSQDTDQLSRLLGLIKTAADQLYFPVEHLAWGAGNNLFKFAESAYWWAFGIRLWACSLMMNFLRGL</sequence>
<dbReference type="AlphaFoldDB" id="B3RI22"/>
<evidence type="ECO:0000256" key="2">
    <source>
        <dbReference type="ARBA" id="ARBA00023140"/>
    </source>
</evidence>
<evidence type="ECO:0000313" key="4">
    <source>
        <dbReference type="EMBL" id="EDV29691.1"/>
    </source>
</evidence>